<dbReference type="InterPro" id="IPR010285">
    <property type="entry name" value="DNA_helicase_pif1-like_DEAD"/>
</dbReference>
<dbReference type="EC" id="5.6.2.3" evidence="1"/>
<comment type="cofactor">
    <cofactor evidence="1">
        <name>Mg(2+)</name>
        <dbReference type="ChEBI" id="CHEBI:18420"/>
    </cofactor>
</comment>
<organism evidence="5 6">
    <name type="scientific">Littorina saxatilis</name>
    <dbReference type="NCBI Taxonomy" id="31220"/>
    <lineage>
        <taxon>Eukaryota</taxon>
        <taxon>Metazoa</taxon>
        <taxon>Spiralia</taxon>
        <taxon>Lophotrochozoa</taxon>
        <taxon>Mollusca</taxon>
        <taxon>Gastropoda</taxon>
        <taxon>Caenogastropoda</taxon>
        <taxon>Littorinimorpha</taxon>
        <taxon>Littorinoidea</taxon>
        <taxon>Littorinidae</taxon>
        <taxon>Littorina</taxon>
    </lineage>
</organism>
<dbReference type="GO" id="GO:0006310">
    <property type="term" value="P:DNA recombination"/>
    <property type="evidence" value="ECO:0007669"/>
    <property type="project" value="UniProtKB-KW"/>
</dbReference>
<dbReference type="GO" id="GO:0016787">
    <property type="term" value="F:hydrolase activity"/>
    <property type="evidence" value="ECO:0007669"/>
    <property type="project" value="UniProtKB-KW"/>
</dbReference>
<dbReference type="GO" id="GO:0005524">
    <property type="term" value="F:ATP binding"/>
    <property type="evidence" value="ECO:0007669"/>
    <property type="project" value="UniProtKB-KW"/>
</dbReference>
<keyword evidence="1" id="KW-0378">Hydrolase</keyword>
<evidence type="ECO:0000313" key="6">
    <source>
        <dbReference type="Proteomes" id="UP001374579"/>
    </source>
</evidence>
<evidence type="ECO:0000256" key="2">
    <source>
        <dbReference type="SAM" id="MobiDB-lite"/>
    </source>
</evidence>
<keyword evidence="1" id="KW-0234">DNA repair</keyword>
<evidence type="ECO:0000313" key="5">
    <source>
        <dbReference type="EMBL" id="KAK7106113.1"/>
    </source>
</evidence>
<evidence type="ECO:0000256" key="1">
    <source>
        <dbReference type="RuleBase" id="RU363044"/>
    </source>
</evidence>
<feature type="region of interest" description="Disordered" evidence="2">
    <location>
        <begin position="425"/>
        <end position="450"/>
    </location>
</feature>
<keyword evidence="1" id="KW-0233">DNA recombination</keyword>
<reference evidence="5 6" key="1">
    <citation type="submission" date="2024-02" db="EMBL/GenBank/DDBJ databases">
        <title>Chromosome-scale genome assembly of the rough periwinkle Littorina saxatilis.</title>
        <authorList>
            <person name="De Jode A."/>
            <person name="Faria R."/>
            <person name="Formenti G."/>
            <person name="Sims Y."/>
            <person name="Smith T.P."/>
            <person name="Tracey A."/>
            <person name="Wood J.M.D."/>
            <person name="Zagrodzka Z.B."/>
            <person name="Johannesson K."/>
            <person name="Butlin R.K."/>
            <person name="Leder E.H."/>
        </authorList>
    </citation>
    <scope>NUCLEOTIDE SEQUENCE [LARGE SCALE GENOMIC DNA]</scope>
    <source>
        <strain evidence="5">Snail1</strain>
        <tissue evidence="5">Muscle</tissue>
    </source>
</reference>
<dbReference type="GO" id="GO:0006281">
    <property type="term" value="P:DNA repair"/>
    <property type="evidence" value="ECO:0007669"/>
    <property type="project" value="UniProtKB-KW"/>
</dbReference>
<dbReference type="GO" id="GO:0000723">
    <property type="term" value="P:telomere maintenance"/>
    <property type="evidence" value="ECO:0007669"/>
    <property type="project" value="InterPro"/>
</dbReference>
<feature type="domain" description="DNA helicase Pif1-like DEAD-box helicase" evidence="3">
    <location>
        <begin position="623"/>
        <end position="845"/>
    </location>
</feature>
<dbReference type="GO" id="GO:0043139">
    <property type="term" value="F:5'-3' DNA helicase activity"/>
    <property type="evidence" value="ECO:0007669"/>
    <property type="project" value="UniProtKB-EC"/>
</dbReference>
<dbReference type="Gene3D" id="3.40.50.300">
    <property type="entry name" value="P-loop containing nucleotide triphosphate hydrolases"/>
    <property type="match status" value="1"/>
</dbReference>
<keyword evidence="1" id="KW-0347">Helicase</keyword>
<dbReference type="InterPro" id="IPR027417">
    <property type="entry name" value="P-loop_NTPase"/>
</dbReference>
<evidence type="ECO:0000259" key="3">
    <source>
        <dbReference type="Pfam" id="PF05970"/>
    </source>
</evidence>
<dbReference type="AlphaFoldDB" id="A0AAN9GEK3"/>
<dbReference type="InterPro" id="IPR025476">
    <property type="entry name" value="Helitron_helicase-like"/>
</dbReference>
<accession>A0AAN9GEK3</accession>
<dbReference type="PANTHER" id="PTHR47642:SF5">
    <property type="entry name" value="ATP-DEPENDENT DNA HELICASE"/>
    <property type="match status" value="1"/>
</dbReference>
<comment type="similarity">
    <text evidence="1">Belongs to the helicase family.</text>
</comment>
<dbReference type="SUPFAM" id="SSF52540">
    <property type="entry name" value="P-loop containing nucleoside triphosphate hydrolases"/>
    <property type="match status" value="1"/>
</dbReference>
<sequence>MIRQLGEPTFFATFSAAETHWLDLLRVLYKLQHDEDKTDDELENLTWQEKSKLIQKDPVTCARHFDYRIQVLFSKVIFGPLQPLGEVKDYFYRVEYQQRGSPHIHCLFWVHGAPVADTDSDEEVVSFIDKHITCQRHKEGPLAAMSKLHEHKHSKSCKKGGKHLCRFGFPLIPMKETQIMRPLTPDEEELHKEDCKEHWQRIQDEVGKLKTEDVSFEEFLIRCGMTHEEYILAIRFALKHTKVFLQRSPSDTRMNSRNDSLAQIWMANTDVQFILDAYACAVYILTYISKSQRGMSDLLRSTSDEVKRGNHSVKEQVRIIANKFLNHCEISAQEAVYLLLQLPMCRSSRDVIFVNTSPPEERVVLLKSLSSLQVMDDDDTEVACKGLIDRYADRPKELENVCLAEFATSFETKKSNNYQKKAEAKKEFVPEGDDEEDVTDEISGRDNRSGETYELNDGKVLYRRRKPKVLRSVRYSVENDSEKHHRELLMLYLPWRNETTDLIACHGSYREHYQEKKELILKNSEPFMKRATEVDQAVEKVKLEGERPETWDQVAPQAQDLEGRQGQFNQESDTHAAFHPNAKHHKQYDIGMDLGSKGTTNITSESLLNRIPEEEYHALVRTLNEEQQAFFNHVLHLLKVGHALPFYYFLSGGAGVGKSRLVSAIYHALVRFLGSHAGENPDSTRVLLCAPTGKAAYNIRGVTLHTAFMMPASQSLSTYQKLDFSRLNSLRSSLAELKIVIIDEVSMVGAGMFSFIDNRLRDLMKVDRPFGGVSVLAVGDLFQLRPVMDRWVFEPSVGTYENLAPVLWQDLFRLYELKTVMRQRDDKIFAEALNRVREGKHIAEDEELFKSRVVKSVEPEVLHIFPSRRLVEHHNNLSLCRLPSTDIAVVSRDSVMGDIDGCLKEELCQKHSS</sequence>
<dbReference type="PANTHER" id="PTHR47642">
    <property type="entry name" value="ATP-DEPENDENT DNA HELICASE"/>
    <property type="match status" value="1"/>
</dbReference>
<keyword evidence="1" id="KW-0227">DNA damage</keyword>
<comment type="caution">
    <text evidence="5">The sequence shown here is derived from an EMBL/GenBank/DDBJ whole genome shotgun (WGS) entry which is preliminary data.</text>
</comment>
<feature type="domain" description="Helitron helicase-like" evidence="4">
    <location>
        <begin position="1"/>
        <end position="107"/>
    </location>
</feature>
<name>A0AAN9GEK3_9CAEN</name>
<proteinExistence type="inferred from homology"/>
<comment type="catalytic activity">
    <reaction evidence="1">
        <text>ATP + H2O = ADP + phosphate + H(+)</text>
        <dbReference type="Rhea" id="RHEA:13065"/>
        <dbReference type="ChEBI" id="CHEBI:15377"/>
        <dbReference type="ChEBI" id="CHEBI:15378"/>
        <dbReference type="ChEBI" id="CHEBI:30616"/>
        <dbReference type="ChEBI" id="CHEBI:43474"/>
        <dbReference type="ChEBI" id="CHEBI:456216"/>
        <dbReference type="EC" id="5.6.2.3"/>
    </reaction>
</comment>
<gene>
    <name evidence="5" type="ORF">V1264_017406</name>
</gene>
<dbReference type="Proteomes" id="UP001374579">
    <property type="component" value="Unassembled WGS sequence"/>
</dbReference>
<dbReference type="Pfam" id="PF14214">
    <property type="entry name" value="Helitron_like_N"/>
    <property type="match status" value="1"/>
</dbReference>
<keyword evidence="1" id="KW-0547">Nucleotide-binding</keyword>
<dbReference type="EMBL" id="JBAMIC010000007">
    <property type="protein sequence ID" value="KAK7106113.1"/>
    <property type="molecule type" value="Genomic_DNA"/>
</dbReference>
<dbReference type="InterPro" id="IPR051055">
    <property type="entry name" value="PIF1_helicase"/>
</dbReference>
<keyword evidence="1" id="KW-0067">ATP-binding</keyword>
<keyword evidence="6" id="KW-1185">Reference proteome</keyword>
<dbReference type="Pfam" id="PF05970">
    <property type="entry name" value="PIF1"/>
    <property type="match status" value="1"/>
</dbReference>
<evidence type="ECO:0000259" key="4">
    <source>
        <dbReference type="Pfam" id="PF14214"/>
    </source>
</evidence>
<protein>
    <recommendedName>
        <fullName evidence="1">ATP-dependent DNA helicase</fullName>
        <ecNumber evidence="1">5.6.2.3</ecNumber>
    </recommendedName>
</protein>
<feature type="compositionally biased region" description="Acidic residues" evidence="2">
    <location>
        <begin position="430"/>
        <end position="440"/>
    </location>
</feature>